<protein>
    <submittedName>
        <fullName evidence="2">Beta-hydroxyacyl-ACP dehydratase</fullName>
    </submittedName>
</protein>
<dbReference type="EMBL" id="PUHY01000012">
    <property type="protein sequence ID" value="PQO32549.1"/>
    <property type="molecule type" value="Genomic_DNA"/>
</dbReference>
<dbReference type="Pfam" id="PF07977">
    <property type="entry name" value="FabA"/>
    <property type="match status" value="1"/>
</dbReference>
<keyword evidence="1" id="KW-0456">Lyase</keyword>
<dbReference type="Proteomes" id="UP000238322">
    <property type="component" value="Unassembled WGS sequence"/>
</dbReference>
<dbReference type="InterPro" id="IPR013114">
    <property type="entry name" value="FabA_FabZ"/>
</dbReference>
<accession>A0A2S8FK40</accession>
<evidence type="ECO:0000313" key="3">
    <source>
        <dbReference type="Proteomes" id="UP000238322"/>
    </source>
</evidence>
<dbReference type="RefSeq" id="WP_105331560.1">
    <property type="nucleotide sequence ID" value="NZ_PUHY01000012.1"/>
</dbReference>
<dbReference type="PANTHER" id="PTHR30272:SF1">
    <property type="entry name" value="3-HYDROXYACYL-[ACYL-CARRIER-PROTEIN] DEHYDRATASE"/>
    <property type="match status" value="1"/>
</dbReference>
<dbReference type="CDD" id="cd01288">
    <property type="entry name" value="FabZ"/>
    <property type="match status" value="1"/>
</dbReference>
<evidence type="ECO:0000313" key="2">
    <source>
        <dbReference type="EMBL" id="PQO32549.1"/>
    </source>
</evidence>
<dbReference type="SUPFAM" id="SSF54637">
    <property type="entry name" value="Thioesterase/thiol ester dehydrase-isomerase"/>
    <property type="match status" value="1"/>
</dbReference>
<dbReference type="InterPro" id="IPR029069">
    <property type="entry name" value="HotDog_dom_sf"/>
</dbReference>
<gene>
    <name evidence="2" type="ORF">C5Y83_20260</name>
</gene>
<dbReference type="PANTHER" id="PTHR30272">
    <property type="entry name" value="3-HYDROXYACYL-[ACYL-CARRIER-PROTEIN] DEHYDRATASE"/>
    <property type="match status" value="1"/>
</dbReference>
<dbReference type="OrthoDB" id="9787658at2"/>
<dbReference type="GO" id="GO:0016829">
    <property type="term" value="F:lyase activity"/>
    <property type="evidence" value="ECO:0007669"/>
    <property type="project" value="UniProtKB-KW"/>
</dbReference>
<evidence type="ECO:0000256" key="1">
    <source>
        <dbReference type="ARBA" id="ARBA00023239"/>
    </source>
</evidence>
<organism evidence="2 3">
    <name type="scientific">Blastopirellula marina</name>
    <dbReference type="NCBI Taxonomy" id="124"/>
    <lineage>
        <taxon>Bacteria</taxon>
        <taxon>Pseudomonadati</taxon>
        <taxon>Planctomycetota</taxon>
        <taxon>Planctomycetia</taxon>
        <taxon>Pirellulales</taxon>
        <taxon>Pirellulaceae</taxon>
        <taxon>Blastopirellula</taxon>
    </lineage>
</organism>
<dbReference type="AlphaFoldDB" id="A0A2S8FK40"/>
<reference evidence="2 3" key="1">
    <citation type="submission" date="2018-02" db="EMBL/GenBank/DDBJ databases">
        <title>Comparative genomes isolates from brazilian mangrove.</title>
        <authorList>
            <person name="Araujo J.E."/>
            <person name="Taketani R.G."/>
            <person name="Silva M.C.P."/>
            <person name="Loureco M.V."/>
            <person name="Andreote F.D."/>
        </authorList>
    </citation>
    <scope>NUCLEOTIDE SEQUENCE [LARGE SCALE GENOMIC DNA]</scope>
    <source>
        <strain evidence="2 3">Hex-1 MGV</strain>
    </source>
</reference>
<name>A0A2S8FK40_9BACT</name>
<proteinExistence type="predicted"/>
<comment type="caution">
    <text evidence="2">The sequence shown here is derived from an EMBL/GenBank/DDBJ whole genome shotgun (WGS) entry which is preliminary data.</text>
</comment>
<sequence>MKFCLIDQISEIHPGERISAVKCLSLAEEYLQDHFPRFPVMPGVLMLEAMTQTGAWLVRVTNNFSHSLTVLKEARNVKYGNFVEPGEILIVKAELLKTDGNLASLKVSGEVNGNVAVSSRIVLESYNSSGTDQPNTTDQCAIRQLKQQYDLLCRQNSSV</sequence>
<dbReference type="Gene3D" id="3.10.129.10">
    <property type="entry name" value="Hotdog Thioesterase"/>
    <property type="match status" value="1"/>
</dbReference>